<comment type="cofactor">
    <cofactor evidence="4">
        <name>Mg(2+)</name>
        <dbReference type="ChEBI" id="CHEBI:18420"/>
    </cofactor>
</comment>
<evidence type="ECO:0000256" key="1">
    <source>
        <dbReference type="ARBA" id="ARBA00001638"/>
    </source>
</evidence>
<comment type="cofactor">
    <cofactor evidence="3">
        <name>Co(2+)</name>
        <dbReference type="ChEBI" id="CHEBI:48828"/>
    </cofactor>
</comment>
<evidence type="ECO:0000313" key="16">
    <source>
        <dbReference type="Proteomes" id="UP000183832"/>
    </source>
</evidence>
<dbReference type="FunFam" id="1.10.3210.10:FF:000011">
    <property type="entry name" value="HD domain-containing protein 2"/>
    <property type="match status" value="1"/>
</dbReference>
<evidence type="ECO:0000256" key="4">
    <source>
        <dbReference type="ARBA" id="ARBA00001946"/>
    </source>
</evidence>
<protein>
    <recommendedName>
        <fullName evidence="9">5'-deoxynucleotidase HDDC2</fullName>
        <ecNumber evidence="8">3.1.3.89</ecNumber>
    </recommendedName>
    <alternativeName>
        <fullName evidence="13">HD domain-containing protein 2</fullName>
    </alternativeName>
</protein>
<dbReference type="STRING" id="568069.A0A1J1HRX4"/>
<evidence type="ECO:0000256" key="10">
    <source>
        <dbReference type="ARBA" id="ARBA00022723"/>
    </source>
</evidence>
<dbReference type="EC" id="3.1.3.89" evidence="8"/>
<comment type="cofactor">
    <cofactor evidence="2">
        <name>Mn(2+)</name>
        <dbReference type="ChEBI" id="CHEBI:29035"/>
    </cofactor>
</comment>
<evidence type="ECO:0000256" key="12">
    <source>
        <dbReference type="ARBA" id="ARBA00022842"/>
    </source>
</evidence>
<dbReference type="SUPFAM" id="SSF109604">
    <property type="entry name" value="HD-domain/PDEase-like"/>
    <property type="match status" value="1"/>
</dbReference>
<dbReference type="AlphaFoldDB" id="A0A1J1HRX4"/>
<dbReference type="InterPro" id="IPR003607">
    <property type="entry name" value="HD/PDEase_dom"/>
</dbReference>
<evidence type="ECO:0000256" key="5">
    <source>
        <dbReference type="ARBA" id="ARBA00004074"/>
    </source>
</evidence>
<reference evidence="15 16" key="1">
    <citation type="submission" date="2015-04" db="EMBL/GenBank/DDBJ databases">
        <authorList>
            <person name="Syromyatnikov M.Y."/>
            <person name="Popov V.N."/>
        </authorList>
    </citation>
    <scope>NUCLEOTIDE SEQUENCE [LARGE SCALE GENOMIC DNA]</scope>
</reference>
<evidence type="ECO:0000256" key="11">
    <source>
        <dbReference type="ARBA" id="ARBA00022801"/>
    </source>
</evidence>
<dbReference type="Pfam" id="PF13023">
    <property type="entry name" value="HD_3"/>
    <property type="match status" value="1"/>
</dbReference>
<comment type="catalytic activity">
    <reaction evidence="1">
        <text>a 2'-deoxyribonucleoside 5'-phosphate + H2O = a 2'-deoxyribonucleoside + phosphate</text>
        <dbReference type="Rhea" id="RHEA:36167"/>
        <dbReference type="ChEBI" id="CHEBI:15377"/>
        <dbReference type="ChEBI" id="CHEBI:18274"/>
        <dbReference type="ChEBI" id="CHEBI:43474"/>
        <dbReference type="ChEBI" id="CHEBI:65317"/>
        <dbReference type="EC" id="3.1.3.89"/>
    </reaction>
</comment>
<keyword evidence="11" id="KW-0378">Hydrolase</keyword>
<evidence type="ECO:0000259" key="14">
    <source>
        <dbReference type="SMART" id="SM00471"/>
    </source>
</evidence>
<dbReference type="InterPro" id="IPR006674">
    <property type="entry name" value="HD_domain"/>
</dbReference>
<dbReference type="PANTHER" id="PTHR11845">
    <property type="entry name" value="5'-DEOXYNUCLEOTIDASE HDDC2"/>
    <property type="match status" value="1"/>
</dbReference>
<dbReference type="Proteomes" id="UP000183832">
    <property type="component" value="Unassembled WGS sequence"/>
</dbReference>
<dbReference type="GO" id="GO:0046872">
    <property type="term" value="F:metal ion binding"/>
    <property type="evidence" value="ECO:0007669"/>
    <property type="project" value="UniProtKB-KW"/>
</dbReference>
<sequence length="253" mass="29824">MCECNVFRSVSIQYKISFSSFIFSVRMFHKLFLRNLQSLTRITQTSAGISKRAMQTNYRDYVKFLELVGNVKQLKRTGWVLRNVREPETVAAHMYRMSLLSFLIPESSALDQIKCMKLALIHDLAEAIVGDITPYCGIAREEKQRREHEAIIEISSLVPKISGEEILKLFEEYESQQTPESQWVKDCDRYDMIQQAFEYEKRDEAPMKHQEFFDNTRGMFRHPFFVHLVEELNKQREEYLSTTLEEKKNHSAS</sequence>
<comment type="similarity">
    <text evidence="6">Belongs to the HDDC2 family.</text>
</comment>
<evidence type="ECO:0000256" key="9">
    <source>
        <dbReference type="ARBA" id="ARBA00015933"/>
    </source>
</evidence>
<evidence type="ECO:0000256" key="7">
    <source>
        <dbReference type="ARBA" id="ARBA00011738"/>
    </source>
</evidence>
<evidence type="ECO:0000256" key="6">
    <source>
        <dbReference type="ARBA" id="ARBA00009999"/>
    </source>
</evidence>
<evidence type="ECO:0000256" key="8">
    <source>
        <dbReference type="ARBA" id="ARBA00012964"/>
    </source>
</evidence>
<dbReference type="GO" id="GO:0002953">
    <property type="term" value="F:5'-deoxynucleotidase activity"/>
    <property type="evidence" value="ECO:0007669"/>
    <property type="project" value="UniProtKB-EC"/>
</dbReference>
<dbReference type="SMART" id="SM00471">
    <property type="entry name" value="HDc"/>
    <property type="match status" value="1"/>
</dbReference>
<evidence type="ECO:0000256" key="3">
    <source>
        <dbReference type="ARBA" id="ARBA00001941"/>
    </source>
</evidence>
<comment type="function">
    <text evidence="5">Catalyzes the dephosphorylation of the nucleoside 5'-monophosphates deoxyadenosine monophosphate (dAMP), deoxycytidine monophosphate (dCMP), deoxyguanosine monophosphate (dGMP) and deoxythymidine monophosphate (dTMP).</text>
</comment>
<dbReference type="Gene3D" id="1.10.3210.10">
    <property type="entry name" value="Hypothetical protein af1432"/>
    <property type="match status" value="1"/>
</dbReference>
<evidence type="ECO:0000256" key="13">
    <source>
        <dbReference type="ARBA" id="ARBA00032735"/>
    </source>
</evidence>
<accession>A0A1J1HRX4</accession>
<evidence type="ECO:0000256" key="2">
    <source>
        <dbReference type="ARBA" id="ARBA00001936"/>
    </source>
</evidence>
<comment type="subunit">
    <text evidence="7">Homodimer.</text>
</comment>
<dbReference type="InterPro" id="IPR039356">
    <property type="entry name" value="YfbR/HDDC2"/>
</dbReference>
<proteinExistence type="inferred from homology"/>
<name>A0A1J1HRX4_9DIPT</name>
<dbReference type="PANTHER" id="PTHR11845:SF13">
    <property type="entry name" value="5'-DEOXYNUCLEOTIDASE HDDC2"/>
    <property type="match status" value="1"/>
</dbReference>
<dbReference type="EMBL" id="CVRI01000020">
    <property type="protein sequence ID" value="CRK90832.1"/>
    <property type="molecule type" value="Genomic_DNA"/>
</dbReference>
<keyword evidence="12" id="KW-0460">Magnesium</keyword>
<feature type="domain" description="HD/PDEase" evidence="14">
    <location>
        <begin position="86"/>
        <end position="202"/>
    </location>
</feature>
<gene>
    <name evidence="15" type="ORF">CLUMA_CG004522</name>
</gene>
<keyword evidence="10" id="KW-0479">Metal-binding</keyword>
<dbReference type="GO" id="GO:0005737">
    <property type="term" value="C:cytoplasm"/>
    <property type="evidence" value="ECO:0007669"/>
    <property type="project" value="TreeGrafter"/>
</dbReference>
<dbReference type="GO" id="GO:0009159">
    <property type="term" value="P:deoxyribonucleoside monophosphate catabolic process"/>
    <property type="evidence" value="ECO:0007669"/>
    <property type="project" value="UniProtKB-ARBA"/>
</dbReference>
<dbReference type="OrthoDB" id="10254258at2759"/>
<evidence type="ECO:0000313" key="15">
    <source>
        <dbReference type="EMBL" id="CRK90832.1"/>
    </source>
</evidence>
<keyword evidence="16" id="KW-1185">Reference proteome</keyword>
<organism evidence="15 16">
    <name type="scientific">Clunio marinus</name>
    <dbReference type="NCBI Taxonomy" id="568069"/>
    <lineage>
        <taxon>Eukaryota</taxon>
        <taxon>Metazoa</taxon>
        <taxon>Ecdysozoa</taxon>
        <taxon>Arthropoda</taxon>
        <taxon>Hexapoda</taxon>
        <taxon>Insecta</taxon>
        <taxon>Pterygota</taxon>
        <taxon>Neoptera</taxon>
        <taxon>Endopterygota</taxon>
        <taxon>Diptera</taxon>
        <taxon>Nematocera</taxon>
        <taxon>Chironomoidea</taxon>
        <taxon>Chironomidae</taxon>
        <taxon>Clunio</taxon>
    </lineage>
</organism>